<evidence type="ECO:0000256" key="2">
    <source>
        <dbReference type="SAM" id="SignalP"/>
    </source>
</evidence>
<dbReference type="AlphaFoldDB" id="A0A3D1JGI9"/>
<proteinExistence type="predicted"/>
<dbReference type="STRING" id="229919.GCA_001050195_02395"/>
<evidence type="ECO:0000313" key="4">
    <source>
        <dbReference type="Proteomes" id="UP000264141"/>
    </source>
</evidence>
<organism evidence="3 4">
    <name type="scientific">Anaerolinea thermolimosa</name>
    <dbReference type="NCBI Taxonomy" id="229919"/>
    <lineage>
        <taxon>Bacteria</taxon>
        <taxon>Bacillati</taxon>
        <taxon>Chloroflexota</taxon>
        <taxon>Anaerolineae</taxon>
        <taxon>Anaerolineales</taxon>
        <taxon>Anaerolineaceae</taxon>
        <taxon>Anaerolinea</taxon>
    </lineage>
</organism>
<dbReference type="PANTHER" id="PTHR30289:SF1">
    <property type="entry name" value="PEBP (PHOSPHATIDYLETHANOLAMINE-BINDING PROTEIN) FAMILY PROTEIN"/>
    <property type="match status" value="1"/>
</dbReference>
<evidence type="ECO:0000313" key="3">
    <source>
        <dbReference type="EMBL" id="HCE16716.1"/>
    </source>
</evidence>
<gene>
    <name evidence="3" type="ORF">DEQ80_02535</name>
</gene>
<reference evidence="3 4" key="1">
    <citation type="journal article" date="2018" name="Nat. Biotechnol.">
        <title>A standardized bacterial taxonomy based on genome phylogeny substantially revises the tree of life.</title>
        <authorList>
            <person name="Parks D.H."/>
            <person name="Chuvochina M."/>
            <person name="Waite D.W."/>
            <person name="Rinke C."/>
            <person name="Skarshewski A."/>
            <person name="Chaumeil P.A."/>
            <person name="Hugenholtz P."/>
        </authorList>
    </citation>
    <scope>NUCLEOTIDE SEQUENCE [LARGE SCALE GENOMIC DNA]</scope>
    <source>
        <strain evidence="3">UBA8781</strain>
    </source>
</reference>
<dbReference type="Pfam" id="PF01161">
    <property type="entry name" value="PBP"/>
    <property type="match status" value="1"/>
</dbReference>
<dbReference type="NCBIfam" id="TIGR00481">
    <property type="entry name" value="YbhB/YbcL family Raf kinase inhibitor-like protein"/>
    <property type="match status" value="1"/>
</dbReference>
<dbReference type="InterPro" id="IPR008914">
    <property type="entry name" value="PEBP"/>
</dbReference>
<dbReference type="PANTHER" id="PTHR30289">
    <property type="entry name" value="UNCHARACTERIZED PROTEIN YBCL-RELATED"/>
    <property type="match status" value="1"/>
</dbReference>
<keyword evidence="2" id="KW-0732">Signal</keyword>
<comment type="caution">
    <text evidence="3">The sequence shown here is derived from an EMBL/GenBank/DDBJ whole genome shotgun (WGS) entry which is preliminary data.</text>
</comment>
<dbReference type="Gene3D" id="3.90.280.10">
    <property type="entry name" value="PEBP-like"/>
    <property type="match status" value="1"/>
</dbReference>
<feature type="signal peptide" evidence="2">
    <location>
        <begin position="1"/>
        <end position="19"/>
    </location>
</feature>
<accession>A0A3D1JGI9</accession>
<dbReference type="CDD" id="cd00865">
    <property type="entry name" value="PEBP_bact_arch"/>
    <property type="match status" value="1"/>
</dbReference>
<feature type="chain" id="PRO_5017675188" evidence="2">
    <location>
        <begin position="20"/>
        <end position="183"/>
    </location>
</feature>
<evidence type="ECO:0000256" key="1">
    <source>
        <dbReference type="SAM" id="MobiDB-lite"/>
    </source>
</evidence>
<dbReference type="InterPro" id="IPR036610">
    <property type="entry name" value="PEBP-like_sf"/>
</dbReference>
<feature type="region of interest" description="Disordered" evidence="1">
    <location>
        <begin position="41"/>
        <end position="62"/>
    </location>
</feature>
<dbReference type="InterPro" id="IPR005247">
    <property type="entry name" value="YbhB_YbcL/LppC-like"/>
</dbReference>
<protein>
    <submittedName>
        <fullName evidence="3">YbhB/YbcL family Raf kinase inhibitor-like protein</fullName>
    </submittedName>
</protein>
<name>A0A3D1JGI9_9CHLR</name>
<dbReference type="PROSITE" id="PS51257">
    <property type="entry name" value="PROKAR_LIPOPROTEIN"/>
    <property type="match status" value="1"/>
</dbReference>
<dbReference type="EMBL" id="DPBP01000009">
    <property type="protein sequence ID" value="HCE16716.1"/>
    <property type="molecule type" value="Genomic_DNA"/>
</dbReference>
<sequence>MVKLFLSLILVLGITGCSAMETSSTTLPSIELSSPAFQAGQPIPPRYTCDGEDSSPPLQWGDPPEGTRSFALIMDDPDAPAGTWVHWVVYNLPGEVRELPEGASRARASEFSLPQGAVQGKTSFNRTDYGGPCPPSGQHRYFFRLYALDTTIEDGILDKKALLKAMEGHILAQGELMGVYQRQ</sequence>
<dbReference type="Proteomes" id="UP000264141">
    <property type="component" value="Unassembled WGS sequence"/>
</dbReference>
<dbReference type="SUPFAM" id="SSF49777">
    <property type="entry name" value="PEBP-like"/>
    <property type="match status" value="1"/>
</dbReference>